<feature type="signal peptide" evidence="1">
    <location>
        <begin position="1"/>
        <end position="28"/>
    </location>
</feature>
<protein>
    <submittedName>
        <fullName evidence="3">Microcystin-dependent protein</fullName>
    </submittedName>
</protein>
<dbReference type="Pfam" id="PF07484">
    <property type="entry name" value="Collar"/>
    <property type="match status" value="1"/>
</dbReference>
<dbReference type="OrthoDB" id="8613813at2"/>
<dbReference type="Gene3D" id="3.90.1340.10">
    <property type="entry name" value="Phage tail collar domain"/>
    <property type="match status" value="1"/>
</dbReference>
<evidence type="ECO:0000259" key="2">
    <source>
        <dbReference type="Pfam" id="PF07484"/>
    </source>
</evidence>
<dbReference type="RefSeq" id="WP_072790408.1">
    <property type="nucleotide sequence ID" value="NZ_FRCX01000020.1"/>
</dbReference>
<evidence type="ECO:0000313" key="4">
    <source>
        <dbReference type="Proteomes" id="UP000184339"/>
    </source>
</evidence>
<evidence type="ECO:0000313" key="3">
    <source>
        <dbReference type="EMBL" id="SHN44161.1"/>
    </source>
</evidence>
<dbReference type="Proteomes" id="UP000184339">
    <property type="component" value="Unassembled WGS sequence"/>
</dbReference>
<dbReference type="EMBL" id="FRCX01000020">
    <property type="protein sequence ID" value="SHN44161.1"/>
    <property type="molecule type" value="Genomic_DNA"/>
</dbReference>
<dbReference type="AlphaFoldDB" id="A0A1M7RDB5"/>
<accession>A0A1M7RDB5</accession>
<organism evidence="3 4">
    <name type="scientific">Duganella sacchari</name>
    <dbReference type="NCBI Taxonomy" id="551987"/>
    <lineage>
        <taxon>Bacteria</taxon>
        <taxon>Pseudomonadati</taxon>
        <taxon>Pseudomonadota</taxon>
        <taxon>Betaproteobacteria</taxon>
        <taxon>Burkholderiales</taxon>
        <taxon>Oxalobacteraceae</taxon>
        <taxon>Telluria group</taxon>
        <taxon>Duganella</taxon>
    </lineage>
</organism>
<feature type="chain" id="PRO_5012952307" evidence="1">
    <location>
        <begin position="29"/>
        <end position="275"/>
    </location>
</feature>
<dbReference type="SUPFAM" id="SSF88874">
    <property type="entry name" value="Receptor-binding domain of short tail fibre protein gp12"/>
    <property type="match status" value="1"/>
</dbReference>
<keyword evidence="4" id="KW-1185">Reference proteome</keyword>
<dbReference type="InterPro" id="IPR037053">
    <property type="entry name" value="Phage_tail_collar_dom_sf"/>
</dbReference>
<dbReference type="PROSITE" id="PS51257">
    <property type="entry name" value="PROKAR_LIPOPROTEIN"/>
    <property type="match status" value="1"/>
</dbReference>
<name>A0A1M7RDB5_9BURK</name>
<evidence type="ECO:0000256" key="1">
    <source>
        <dbReference type="SAM" id="SignalP"/>
    </source>
</evidence>
<proteinExistence type="predicted"/>
<reference evidence="4" key="1">
    <citation type="submission" date="2016-11" db="EMBL/GenBank/DDBJ databases">
        <authorList>
            <person name="Varghese N."/>
            <person name="Submissions S."/>
        </authorList>
    </citation>
    <scope>NUCLEOTIDE SEQUENCE [LARGE SCALE GENOMIC DNA]</scope>
    <source>
        <strain evidence="4">Sac-22</strain>
    </source>
</reference>
<dbReference type="STRING" id="551987.SAMN05192549_12060"/>
<dbReference type="InterPro" id="IPR011083">
    <property type="entry name" value="Phage_tail_collar_dom"/>
</dbReference>
<keyword evidence="1" id="KW-0732">Signal</keyword>
<feature type="domain" description="Phage tail collar" evidence="2">
    <location>
        <begin position="36"/>
        <end position="91"/>
    </location>
</feature>
<gene>
    <name evidence="3" type="ORF">SAMN05192549_12060</name>
</gene>
<sequence length="275" mass="27672">MKPSRRMTRLKTTGAALLLSALPFAAQACNAEPYIGTVCTFTFDWCPSGYLPADGRTLNIRDYTALFGLIGFSYGGDKQNTFGLPDLRGRTTIGKGQGTGLPINIAMGQSVGQQQLTLSTAQTPLPAHTHAATFSATSSTTKVTIPGSSGNLAVTAALQVVPGTGNISGNNVTLGANQTGYLAGMNGATSADPVSFNGPYTTATPPANAGRLPAQVQITGTASTAAVDVQVPTISGGAVVVAPAAAPAAAVVSTQSPAIGMSTCIAVTGLYPNRP</sequence>